<dbReference type="PANTHER" id="PTHR34223">
    <property type="entry name" value="OS11G0201299 PROTEIN"/>
    <property type="match status" value="1"/>
</dbReference>
<name>A0A5J9WQG8_9POAL</name>
<dbReference type="SUPFAM" id="SSF52047">
    <property type="entry name" value="RNI-like"/>
    <property type="match status" value="1"/>
</dbReference>
<dbReference type="InterPro" id="IPR032675">
    <property type="entry name" value="LRR_dom_sf"/>
</dbReference>
<dbReference type="Gramene" id="TVU50378">
    <property type="protein sequence ID" value="TVU50378"/>
    <property type="gene ID" value="EJB05_01748"/>
</dbReference>
<dbReference type="OrthoDB" id="1041004at2759"/>
<dbReference type="Proteomes" id="UP000324897">
    <property type="component" value="Chromosome 6"/>
</dbReference>
<dbReference type="SUPFAM" id="SSF81383">
    <property type="entry name" value="F-box domain"/>
    <property type="match status" value="1"/>
</dbReference>
<dbReference type="PANTHER" id="PTHR34223:SF51">
    <property type="entry name" value="OS06G0556300 PROTEIN"/>
    <property type="match status" value="1"/>
</dbReference>
<dbReference type="InterPro" id="IPR001810">
    <property type="entry name" value="F-box_dom"/>
</dbReference>
<dbReference type="InterPro" id="IPR053781">
    <property type="entry name" value="F-box_AtFBL13-like"/>
</dbReference>
<dbReference type="Pfam" id="PF00646">
    <property type="entry name" value="F-box"/>
    <property type="match status" value="1"/>
</dbReference>
<reference evidence="2 3" key="1">
    <citation type="journal article" date="2019" name="Sci. Rep.">
        <title>A high-quality genome of Eragrostis curvula grass provides insights into Poaceae evolution and supports new strategies to enhance forage quality.</title>
        <authorList>
            <person name="Carballo J."/>
            <person name="Santos B.A.C.M."/>
            <person name="Zappacosta D."/>
            <person name="Garbus I."/>
            <person name="Selva J.P."/>
            <person name="Gallo C.A."/>
            <person name="Diaz A."/>
            <person name="Albertini E."/>
            <person name="Caccamo M."/>
            <person name="Echenique V."/>
        </authorList>
    </citation>
    <scope>NUCLEOTIDE SEQUENCE [LARGE SCALE GENOMIC DNA]</scope>
    <source>
        <strain evidence="3">cv. Victoria</strain>
        <tissue evidence="2">Leaf</tissue>
    </source>
</reference>
<feature type="non-terminal residue" evidence="2">
    <location>
        <position position="1"/>
    </location>
</feature>
<keyword evidence="3" id="KW-1185">Reference proteome</keyword>
<dbReference type="InterPro" id="IPR053197">
    <property type="entry name" value="F-box_SCFL_complex_component"/>
</dbReference>
<dbReference type="CDD" id="cd22160">
    <property type="entry name" value="F-box_AtFBL13-like"/>
    <property type="match status" value="1"/>
</dbReference>
<dbReference type="EMBL" id="RWGY01000002">
    <property type="protein sequence ID" value="TVU50378.1"/>
    <property type="molecule type" value="Genomic_DNA"/>
</dbReference>
<accession>A0A5J9WQG8</accession>
<protein>
    <recommendedName>
        <fullName evidence="1">F-box domain-containing protein</fullName>
    </recommendedName>
</protein>
<dbReference type="Gene3D" id="1.20.1280.50">
    <property type="match status" value="1"/>
</dbReference>
<evidence type="ECO:0000313" key="3">
    <source>
        <dbReference type="Proteomes" id="UP000324897"/>
    </source>
</evidence>
<sequence>DRGPSQGRFPAMARGADRISALPPEVIEHIISFLPAGDAVRTCVLARPWRHLWRSTPRLRLPPDWSAGRDWTADEAFRFVSSLLFLRVHCPAPLEECDLLFDAGFHCADEHYGLWARLALWCGARALRLRGFDGCDRPRALADWIRPPLPRGAFVSQNLTQLELSSVALMEGCLDFSRCPVLESLRLHLCTLCGYSISSPTLKRLSVTSCLDELDTFTRIRIFAPSLRALKLADFLGWAPFLDRMPALVTASLSIFLPESYEDHDDHRSDDCVLLRGLSGATSLELIIQHPEVIVLEKDLRWIIKFNKLKTLVLHEWCTSAEAGAFVHFLKYSPVLEKVTLSLSKRPSNLVAAEGNDILRRRGQFCTSRNIKTVEVKCPKDDQWAADILNVLISCGIHPEKINIQQV</sequence>
<dbReference type="InterPro" id="IPR036047">
    <property type="entry name" value="F-box-like_dom_sf"/>
</dbReference>
<organism evidence="2 3">
    <name type="scientific">Eragrostis curvula</name>
    <name type="common">weeping love grass</name>
    <dbReference type="NCBI Taxonomy" id="38414"/>
    <lineage>
        <taxon>Eukaryota</taxon>
        <taxon>Viridiplantae</taxon>
        <taxon>Streptophyta</taxon>
        <taxon>Embryophyta</taxon>
        <taxon>Tracheophyta</taxon>
        <taxon>Spermatophyta</taxon>
        <taxon>Magnoliopsida</taxon>
        <taxon>Liliopsida</taxon>
        <taxon>Poales</taxon>
        <taxon>Poaceae</taxon>
        <taxon>PACMAD clade</taxon>
        <taxon>Chloridoideae</taxon>
        <taxon>Eragrostideae</taxon>
        <taxon>Eragrostidinae</taxon>
        <taxon>Eragrostis</taxon>
    </lineage>
</organism>
<gene>
    <name evidence="2" type="ORF">EJB05_01748</name>
</gene>
<evidence type="ECO:0000313" key="2">
    <source>
        <dbReference type="EMBL" id="TVU50378.1"/>
    </source>
</evidence>
<feature type="domain" description="F-box" evidence="1">
    <location>
        <begin position="19"/>
        <end position="59"/>
    </location>
</feature>
<dbReference type="AlphaFoldDB" id="A0A5J9WQG8"/>
<dbReference type="Gene3D" id="3.80.10.10">
    <property type="entry name" value="Ribonuclease Inhibitor"/>
    <property type="match status" value="1"/>
</dbReference>
<evidence type="ECO:0000259" key="1">
    <source>
        <dbReference type="Pfam" id="PF00646"/>
    </source>
</evidence>
<proteinExistence type="predicted"/>
<comment type="caution">
    <text evidence="2">The sequence shown here is derived from an EMBL/GenBank/DDBJ whole genome shotgun (WGS) entry which is preliminary data.</text>
</comment>